<protein>
    <submittedName>
        <fullName evidence="7">L-lactate dehydrogenase</fullName>
    </submittedName>
</protein>
<dbReference type="InterPro" id="IPR015955">
    <property type="entry name" value="Lactate_DH/Glyco_Ohase_4_C"/>
</dbReference>
<dbReference type="Proteomes" id="UP001213015">
    <property type="component" value="Unassembled WGS sequence"/>
</dbReference>
<evidence type="ECO:0000256" key="3">
    <source>
        <dbReference type="PIRSR" id="PIRSR000102-3"/>
    </source>
</evidence>
<evidence type="ECO:0000259" key="5">
    <source>
        <dbReference type="Pfam" id="PF00056"/>
    </source>
</evidence>
<sequence length="292" mass="31979">MVMRRVGIIGLGNVGATAAFNLFTHGYCDEIVLLDVNEAKMQAEAIDLLDTLPVNDHEVKVYYGDWDKLRDADLIIAGFGVKVTSSSEELAINSRNAQSVGQKIKASGFNGIIINIANPCDVITTVLQKTTDLPKQKVFGIGTMLDSVRLRRVISEKLELNSKQIGGFVLGEHGLCDFIAWSTVNHEFSDAEKAEIANEAKSNAEKLIAGKGFTNWAVTSAAMELVRAVLTDEYFYTVCSVYVEEYGIYLGYPAVIGKNGVEKIAQLSLPSDEEYHLQEAIALIKEHLAEID</sequence>
<dbReference type="GO" id="GO:0004459">
    <property type="term" value="F:L-lactate dehydrogenase (NAD+) activity"/>
    <property type="evidence" value="ECO:0007669"/>
    <property type="project" value="TreeGrafter"/>
</dbReference>
<accession>A0AAP3GXI5</accession>
<keyword evidence="4" id="KW-0560">Oxidoreductase</keyword>
<evidence type="ECO:0000313" key="7">
    <source>
        <dbReference type="EMBL" id="MCZ3845276.1"/>
    </source>
</evidence>
<dbReference type="PRINTS" id="PR00086">
    <property type="entry name" value="LLDHDRGNASE"/>
</dbReference>
<dbReference type="Pfam" id="PF00056">
    <property type="entry name" value="Ldh_1_N"/>
    <property type="match status" value="1"/>
</dbReference>
<dbReference type="PIRSF" id="PIRSF000102">
    <property type="entry name" value="Lac_mal_DH"/>
    <property type="match status" value="1"/>
</dbReference>
<feature type="binding site" evidence="3">
    <location>
        <begin position="10"/>
        <end position="15"/>
    </location>
    <ligand>
        <name>NAD(+)</name>
        <dbReference type="ChEBI" id="CHEBI:57540"/>
    </ligand>
</feature>
<dbReference type="EMBL" id="JAKHLF010000013">
    <property type="protein sequence ID" value="MCZ3845276.1"/>
    <property type="molecule type" value="Genomic_DNA"/>
</dbReference>
<dbReference type="InterPro" id="IPR036291">
    <property type="entry name" value="NAD(P)-bd_dom_sf"/>
</dbReference>
<dbReference type="SUPFAM" id="SSF56327">
    <property type="entry name" value="LDH C-terminal domain-like"/>
    <property type="match status" value="1"/>
</dbReference>
<dbReference type="InterPro" id="IPR001557">
    <property type="entry name" value="L-lactate/malate_DH"/>
</dbReference>
<proteinExistence type="inferred from homology"/>
<feature type="binding site" evidence="3">
    <location>
        <position position="93"/>
    </location>
    <ligand>
        <name>NAD(+)</name>
        <dbReference type="ChEBI" id="CHEBI:57540"/>
    </ligand>
</feature>
<dbReference type="PANTHER" id="PTHR43128">
    <property type="entry name" value="L-2-HYDROXYCARBOXYLATE DEHYDROGENASE (NAD(P)(+))"/>
    <property type="match status" value="1"/>
</dbReference>
<dbReference type="AlphaFoldDB" id="A0AAP3GXI5"/>
<evidence type="ECO:0000256" key="4">
    <source>
        <dbReference type="RuleBase" id="RU003369"/>
    </source>
</evidence>
<keyword evidence="3" id="KW-0520">NAD</keyword>
<evidence type="ECO:0000256" key="1">
    <source>
        <dbReference type="ARBA" id="ARBA00006054"/>
    </source>
</evidence>
<dbReference type="Gene3D" id="3.40.50.720">
    <property type="entry name" value="NAD(P)-binding Rossmann-like Domain"/>
    <property type="match status" value="1"/>
</dbReference>
<comment type="similarity">
    <text evidence="1">Belongs to the LDH/MDH superfamily. LDH family.</text>
</comment>
<dbReference type="PANTHER" id="PTHR43128:SF31">
    <property type="entry name" value="L-LACTATE DEHYDROGENASE"/>
    <property type="match status" value="1"/>
</dbReference>
<evidence type="ECO:0000259" key="6">
    <source>
        <dbReference type="Pfam" id="PF02866"/>
    </source>
</evidence>
<feature type="domain" description="Lactate/malate dehydrogenase C-terminal" evidence="6">
    <location>
        <begin position="143"/>
        <end position="290"/>
    </location>
</feature>
<dbReference type="InterPro" id="IPR001236">
    <property type="entry name" value="Lactate/malate_DH_N"/>
</dbReference>
<comment type="caution">
    <text evidence="7">The sequence shown here is derived from an EMBL/GenBank/DDBJ whole genome shotgun (WGS) entry which is preliminary data.</text>
</comment>
<organism evidence="7 8">
    <name type="scientific">Lactobacillus mulieris</name>
    <dbReference type="NCBI Taxonomy" id="2508708"/>
    <lineage>
        <taxon>Bacteria</taxon>
        <taxon>Bacillati</taxon>
        <taxon>Bacillota</taxon>
        <taxon>Bacilli</taxon>
        <taxon>Lactobacillales</taxon>
        <taxon>Lactobacillaceae</taxon>
        <taxon>Lactobacillus</taxon>
    </lineage>
</organism>
<feature type="binding site" evidence="3">
    <location>
        <begin position="116"/>
        <end position="118"/>
    </location>
    <ligand>
        <name>NAD(+)</name>
        <dbReference type="ChEBI" id="CHEBI:57540"/>
    </ligand>
</feature>
<reference evidence="7" key="1">
    <citation type="submission" date="2022-01" db="EMBL/GenBank/DDBJ databases">
        <title>VMRC isolate genome collection.</title>
        <authorList>
            <person name="France M."/>
            <person name="Rutt L."/>
            <person name="Humphrys M."/>
            <person name="Ravel J."/>
        </authorList>
    </citation>
    <scope>NUCLEOTIDE SEQUENCE</scope>
    <source>
        <strain evidence="7">C0127B5</strain>
    </source>
</reference>
<dbReference type="SUPFAM" id="SSF51735">
    <property type="entry name" value="NAD(P)-binding Rossmann-fold domains"/>
    <property type="match status" value="1"/>
</dbReference>
<evidence type="ECO:0000256" key="2">
    <source>
        <dbReference type="PIRSR" id="PIRSR000102-1"/>
    </source>
</evidence>
<gene>
    <name evidence="7" type="ORF">L2422_07190</name>
</gene>
<feature type="binding site" evidence="3">
    <location>
        <position position="35"/>
    </location>
    <ligand>
        <name>NAD(+)</name>
        <dbReference type="ChEBI" id="CHEBI:57540"/>
    </ligand>
</feature>
<dbReference type="Pfam" id="PF02866">
    <property type="entry name" value="Ldh_1_C"/>
    <property type="match status" value="1"/>
</dbReference>
<dbReference type="GO" id="GO:0006089">
    <property type="term" value="P:lactate metabolic process"/>
    <property type="evidence" value="ECO:0007669"/>
    <property type="project" value="TreeGrafter"/>
</dbReference>
<feature type="domain" description="Lactate/malate dehydrogenase N-terminal" evidence="5">
    <location>
        <begin position="5"/>
        <end position="140"/>
    </location>
</feature>
<name>A0AAP3GXI5_9LACO</name>
<evidence type="ECO:0000313" key="8">
    <source>
        <dbReference type="Proteomes" id="UP001213015"/>
    </source>
</evidence>
<dbReference type="Gene3D" id="3.90.110.10">
    <property type="entry name" value="Lactate dehydrogenase/glycoside hydrolase, family 4, C-terminal"/>
    <property type="match status" value="1"/>
</dbReference>
<dbReference type="InterPro" id="IPR022383">
    <property type="entry name" value="Lactate/malate_DH_C"/>
</dbReference>
<feature type="active site" description="Proton acceptor" evidence="2">
    <location>
        <position position="173"/>
    </location>
</feature>